<dbReference type="RefSeq" id="WP_277862037.1">
    <property type="nucleotide sequence ID" value="NZ_JARRAG010000002.1"/>
</dbReference>
<proteinExistence type="predicted"/>
<name>A0ABT6FDQ2_9BACT</name>
<gene>
    <name evidence="2" type="ORF">PZE19_18110</name>
</gene>
<evidence type="ECO:0000313" key="2">
    <source>
        <dbReference type="EMBL" id="MDG3005707.1"/>
    </source>
</evidence>
<feature type="transmembrane region" description="Helical" evidence="1">
    <location>
        <begin position="51"/>
        <end position="71"/>
    </location>
</feature>
<dbReference type="SUPFAM" id="SSF52540">
    <property type="entry name" value="P-loop containing nucleoside triphosphate hydrolases"/>
    <property type="match status" value="1"/>
</dbReference>
<dbReference type="Gene3D" id="3.40.50.300">
    <property type="entry name" value="P-loop containing nucleotide triphosphate hydrolases"/>
    <property type="match status" value="1"/>
</dbReference>
<keyword evidence="1" id="KW-0472">Membrane</keyword>
<accession>A0ABT6FDQ2</accession>
<dbReference type="Proteomes" id="UP001216907">
    <property type="component" value="Unassembled WGS sequence"/>
</dbReference>
<sequence length="536" mass="59678">MAAVGETLSLWRANLMLLLREWRSGVLLLLFLGPFGVYILLGTLWLYEHGWIIVGVLAWIAAGGLFAILAARWTTSVRTVLPPLDWDAPRTFSPHDRAAWQIVEDEAQASEALAMEALIDGDRYIETGRVLIKHLAEHYHPESKHPLDEVPVVELLSALELAAEDLAKLTRQVPGGDMITLSHWRKALQMANYISKANDLYALVSPFLNPLSGLTRIGTRELIVKPAWKNMQQNVLRWFFQAYVNRMGVHLIELFSGRLAIGVDEYRRLTRRRPMSSLKTDPDEPLSICVVGARESGKSRLIESVREVFQGDDRPIRARLEGMGLDPSLVDRLKNVKYTEVAGYTSKGTAERESRADRQSREAAVEASLDADMLVLIVDGRKSLQPSDVAFAKAWDGYFLQHPHREAPPAMVVVTGVDRPEFGPSWQPPYDWTAGQGVRETAVRGLFDSLRASLPPTFAEFAAAGLPDASPFGIVEHVLPALAAQIHRAERAALLRRLQAAANRSKVGRVVSQIGQQGRNVWTHLKNRRKASKPAS</sequence>
<comment type="caution">
    <text evidence="2">The sequence shown here is derived from an EMBL/GenBank/DDBJ whole genome shotgun (WGS) entry which is preliminary data.</text>
</comment>
<dbReference type="EMBL" id="JARRAG010000002">
    <property type="protein sequence ID" value="MDG3005707.1"/>
    <property type="molecule type" value="Genomic_DNA"/>
</dbReference>
<keyword evidence="3" id="KW-1185">Reference proteome</keyword>
<evidence type="ECO:0000313" key="3">
    <source>
        <dbReference type="Proteomes" id="UP001216907"/>
    </source>
</evidence>
<keyword evidence="1" id="KW-1133">Transmembrane helix</keyword>
<dbReference type="InterPro" id="IPR027417">
    <property type="entry name" value="P-loop_NTPase"/>
</dbReference>
<keyword evidence="1" id="KW-0812">Transmembrane</keyword>
<evidence type="ECO:0000256" key="1">
    <source>
        <dbReference type="SAM" id="Phobius"/>
    </source>
</evidence>
<reference evidence="2 3" key="1">
    <citation type="submission" date="2023-03" db="EMBL/GenBank/DDBJ databases">
        <title>Paludisphaera mucosa sp. nov. a novel planctomycete from northern fen.</title>
        <authorList>
            <person name="Ivanova A."/>
        </authorList>
    </citation>
    <scope>NUCLEOTIDE SEQUENCE [LARGE SCALE GENOMIC DNA]</scope>
    <source>
        <strain evidence="2 3">Pla2</strain>
    </source>
</reference>
<feature type="transmembrane region" description="Helical" evidence="1">
    <location>
        <begin position="26"/>
        <end position="45"/>
    </location>
</feature>
<organism evidence="2 3">
    <name type="scientific">Paludisphaera mucosa</name>
    <dbReference type="NCBI Taxonomy" id="3030827"/>
    <lineage>
        <taxon>Bacteria</taxon>
        <taxon>Pseudomonadati</taxon>
        <taxon>Planctomycetota</taxon>
        <taxon>Planctomycetia</taxon>
        <taxon>Isosphaerales</taxon>
        <taxon>Isosphaeraceae</taxon>
        <taxon>Paludisphaera</taxon>
    </lineage>
</organism>
<protein>
    <submittedName>
        <fullName evidence="2">GTPase</fullName>
    </submittedName>
</protein>